<proteinExistence type="predicted"/>
<accession>A0A2P2R0Q9</accession>
<dbReference type="AlphaFoldDB" id="A0A2P2R0Q9"/>
<organism evidence="1">
    <name type="scientific">Rhizophora mucronata</name>
    <name type="common">Asiatic mangrove</name>
    <dbReference type="NCBI Taxonomy" id="61149"/>
    <lineage>
        <taxon>Eukaryota</taxon>
        <taxon>Viridiplantae</taxon>
        <taxon>Streptophyta</taxon>
        <taxon>Embryophyta</taxon>
        <taxon>Tracheophyta</taxon>
        <taxon>Spermatophyta</taxon>
        <taxon>Magnoliopsida</taxon>
        <taxon>eudicotyledons</taxon>
        <taxon>Gunneridae</taxon>
        <taxon>Pentapetalae</taxon>
        <taxon>rosids</taxon>
        <taxon>fabids</taxon>
        <taxon>Malpighiales</taxon>
        <taxon>Rhizophoraceae</taxon>
        <taxon>Rhizophora</taxon>
    </lineage>
</organism>
<sequence>MCHFFSLIGVLNDHPFAHFLRLNSFDGMLPRY</sequence>
<protein>
    <submittedName>
        <fullName evidence="1">Uncharacterized protein</fullName>
    </submittedName>
</protein>
<evidence type="ECO:0000313" key="1">
    <source>
        <dbReference type="EMBL" id="MBX72839.1"/>
    </source>
</evidence>
<name>A0A2P2R0Q9_RHIMU</name>
<dbReference type="EMBL" id="GGEC01092355">
    <property type="protein sequence ID" value="MBX72839.1"/>
    <property type="molecule type" value="Transcribed_RNA"/>
</dbReference>
<reference evidence="1" key="1">
    <citation type="submission" date="2018-02" db="EMBL/GenBank/DDBJ databases">
        <title>Rhizophora mucronata_Transcriptome.</title>
        <authorList>
            <person name="Meera S.P."/>
            <person name="Sreeshan A."/>
            <person name="Augustine A."/>
        </authorList>
    </citation>
    <scope>NUCLEOTIDE SEQUENCE</scope>
    <source>
        <tissue evidence="1">Leaf</tissue>
    </source>
</reference>